<proteinExistence type="predicted"/>
<organism evidence="2 3">
    <name type="scientific">Planktosalinus lacus</name>
    <dbReference type="NCBI Taxonomy" id="1526573"/>
    <lineage>
        <taxon>Bacteria</taxon>
        <taxon>Pseudomonadati</taxon>
        <taxon>Bacteroidota</taxon>
        <taxon>Flavobacteriia</taxon>
        <taxon>Flavobacteriales</taxon>
        <taxon>Flavobacteriaceae</taxon>
        <taxon>Planktosalinus</taxon>
    </lineage>
</organism>
<feature type="signal peptide" evidence="1">
    <location>
        <begin position="1"/>
        <end position="20"/>
    </location>
</feature>
<sequence>MMMKPIFILLSFLLGIQASAQDNTQISAPVIVAKIPQGETVIFEGTTFTFESVMEDSRCPKDVTCVWEGEAKVRVVIETDSDRMVKQIIFRGESFGSAEENLLVETKTKKLIGYRLSPYPETSVSKEERVYQLEVLMLNK</sequence>
<evidence type="ECO:0000313" key="2">
    <source>
        <dbReference type="EMBL" id="GGD95477.1"/>
    </source>
</evidence>
<gene>
    <name evidence="2" type="ORF">GCM10011312_18930</name>
</gene>
<name>A0A8J2Y8U7_9FLAO</name>
<evidence type="ECO:0000256" key="1">
    <source>
        <dbReference type="SAM" id="SignalP"/>
    </source>
</evidence>
<dbReference type="EMBL" id="BMGK01000007">
    <property type="protein sequence ID" value="GGD95477.1"/>
    <property type="molecule type" value="Genomic_DNA"/>
</dbReference>
<comment type="caution">
    <text evidence="2">The sequence shown here is derived from an EMBL/GenBank/DDBJ whole genome shotgun (WGS) entry which is preliminary data.</text>
</comment>
<dbReference type="Proteomes" id="UP000652231">
    <property type="component" value="Unassembled WGS sequence"/>
</dbReference>
<keyword evidence="1" id="KW-0732">Signal</keyword>
<protein>
    <submittedName>
        <fullName evidence="2">Uncharacterized protein</fullName>
    </submittedName>
</protein>
<feature type="chain" id="PRO_5035165036" evidence="1">
    <location>
        <begin position="21"/>
        <end position="140"/>
    </location>
</feature>
<reference evidence="2" key="2">
    <citation type="submission" date="2020-09" db="EMBL/GenBank/DDBJ databases">
        <authorList>
            <person name="Sun Q."/>
            <person name="Zhou Y."/>
        </authorList>
    </citation>
    <scope>NUCLEOTIDE SEQUENCE</scope>
    <source>
        <strain evidence="2">CGMCC 1.12924</strain>
    </source>
</reference>
<keyword evidence="3" id="KW-1185">Reference proteome</keyword>
<reference evidence="2" key="1">
    <citation type="journal article" date="2014" name="Int. J. Syst. Evol. Microbiol.">
        <title>Complete genome sequence of Corynebacterium casei LMG S-19264T (=DSM 44701T), isolated from a smear-ripened cheese.</title>
        <authorList>
            <consortium name="US DOE Joint Genome Institute (JGI-PGF)"/>
            <person name="Walter F."/>
            <person name="Albersmeier A."/>
            <person name="Kalinowski J."/>
            <person name="Ruckert C."/>
        </authorList>
    </citation>
    <scope>NUCLEOTIDE SEQUENCE</scope>
    <source>
        <strain evidence="2">CGMCC 1.12924</strain>
    </source>
</reference>
<accession>A0A8J2Y8U7</accession>
<dbReference type="AlphaFoldDB" id="A0A8J2Y8U7"/>
<evidence type="ECO:0000313" key="3">
    <source>
        <dbReference type="Proteomes" id="UP000652231"/>
    </source>
</evidence>